<reference evidence="4" key="1">
    <citation type="submission" date="2018-08" db="EMBL/GenBank/DDBJ databases">
        <authorList>
            <person name="Rossello M."/>
        </authorList>
    </citation>
    <scope>NUCLEOTIDE SEQUENCE [LARGE SCALE GENOMIC DNA]</scope>
    <source>
        <strain evidence="4">cv. Chinese Spring</strain>
    </source>
</reference>
<evidence type="ECO:0000259" key="2">
    <source>
        <dbReference type="Pfam" id="PF00646"/>
    </source>
</evidence>
<dbReference type="AlphaFoldDB" id="A0A3B6FTZ6"/>
<proteinExistence type="predicted"/>
<dbReference type="Gramene" id="TraesCS3B02G444700.1">
    <property type="protein sequence ID" value="TraesCS3B02G444700.1"/>
    <property type="gene ID" value="TraesCS3B02G444700"/>
</dbReference>
<dbReference type="SUPFAM" id="SSF81383">
    <property type="entry name" value="F-box domain"/>
    <property type="match status" value="1"/>
</dbReference>
<dbReference type="Gramene" id="TraesCS3B03G1098600.1">
    <property type="protein sequence ID" value="TraesCS3B03G1098600.1.CDS"/>
    <property type="gene ID" value="TraesCS3B03G1098600"/>
</dbReference>
<dbReference type="EnsemblPlants" id="TraesCS3B02G444700.1">
    <property type="protein sequence ID" value="TraesCS3B02G444700.1"/>
    <property type="gene ID" value="TraesCS3B02G444700"/>
</dbReference>
<evidence type="ECO:0000256" key="1">
    <source>
        <dbReference type="SAM" id="MobiDB-lite"/>
    </source>
</evidence>
<dbReference type="STRING" id="4565.A0A3B6FTZ6"/>
<dbReference type="SUPFAM" id="SSF52047">
    <property type="entry name" value="RNI-like"/>
    <property type="match status" value="1"/>
</dbReference>
<dbReference type="PANTHER" id="PTHR31900:SF30">
    <property type="entry name" value="SUPERFAMILY PROTEIN, PUTATIVE-RELATED"/>
    <property type="match status" value="1"/>
</dbReference>
<dbReference type="Gramene" id="TraesCAD_scaffold_045098_01G000200.1">
    <property type="protein sequence ID" value="TraesCAD_scaffold_045098_01G000200.1"/>
    <property type="gene ID" value="TraesCAD_scaffold_045098_01G000200"/>
</dbReference>
<dbReference type="Gramene" id="TraesCLE_scaffold_055085_01G000300.1">
    <property type="protein sequence ID" value="TraesCLE_scaffold_055085_01G000300.1"/>
    <property type="gene ID" value="TraesCLE_scaffold_055085_01G000300"/>
</dbReference>
<sequence>MGRHSQIGGGRDDRLSKLDDGVLGNILSFLPAKEAMRATALSTRWRDVFASVHTVSLEQSEDTVSLANGVNDVLLARYRRGRTTVPLRSLRVAFCDYNNGMNDLDSMVDRWISYAMQESGPELHLDLRLRADEICGRGYSLRGAAKDNQDGIQDDERSACSSDDENREVESLLHALEGIALDVISDDEVETPPPPKRPWLRQQKDKLYTVPRSVFSCAALRTLCLGSCKLDPPTGGANLPSLEALVLTRVADSGRKIQRLISSCPFLADLTLEACARVRELSVLDKRLRRLALRCCHRLASVIIDASKLRSFEYRGAVPAQPSFLTMHNGPPRLSSCRVDLCGGELTSEEDLTRLGEFLHHFETAEHLHLTSARLGSGIDNDAIATRFPAFLKLRQLELTGSLPHDDDTQGNAVVAAVARILGHAPNLEVLTLFFKAPPREKPERYGLYKEEEFLDAHHLKYDRDTIVLQTPPADLLPPCLREINLVNYQGGDARGPPPGNLATTTRPWTSSPWTTGQGSSPSTSSAQGGSYIFTLGSDQQLRHIGFPEAKELLLRFSTVSILFRGNLHWCIRNLMMAFDTTAESFRQVRSPAGPGYSNLIEMGDMLGISSLSDAAASVNIWVLQDYEAEVWTFKYRVEFPVAEIREQFGKSVHFRNVVAVPWDGDVLLLIKFDDCLLQVDIHGKMVSSFRRRGLGPTNLQIKQTLVQHAFFPTLEGYVVNSSPLV</sequence>
<dbReference type="Proteomes" id="UP000019116">
    <property type="component" value="Chromosome 3B"/>
</dbReference>
<dbReference type="InterPro" id="IPR032675">
    <property type="entry name" value="LRR_dom_sf"/>
</dbReference>
<dbReference type="InterPro" id="IPR001810">
    <property type="entry name" value="F-box_dom"/>
</dbReference>
<evidence type="ECO:0000313" key="5">
    <source>
        <dbReference type="Proteomes" id="UP000019116"/>
    </source>
</evidence>
<accession>A0A3B6FTZ6</accession>
<dbReference type="Pfam" id="PF00646">
    <property type="entry name" value="F-box"/>
    <property type="match status" value="1"/>
</dbReference>
<dbReference type="InterPro" id="IPR050232">
    <property type="entry name" value="FBL13/AtMIF1-like"/>
</dbReference>
<evidence type="ECO:0000259" key="3">
    <source>
        <dbReference type="Pfam" id="PF24758"/>
    </source>
</evidence>
<feature type="compositionally biased region" description="Low complexity" evidence="1">
    <location>
        <begin position="504"/>
        <end position="526"/>
    </location>
</feature>
<dbReference type="Gene3D" id="3.80.10.10">
    <property type="entry name" value="Ribonuclease Inhibitor"/>
    <property type="match status" value="1"/>
</dbReference>
<feature type="domain" description="F-box" evidence="2">
    <location>
        <begin position="15"/>
        <end position="52"/>
    </location>
</feature>
<reference evidence="4" key="2">
    <citation type="submission" date="2018-10" db="UniProtKB">
        <authorList>
            <consortium name="EnsemblPlants"/>
        </authorList>
    </citation>
    <scope>IDENTIFICATION</scope>
</reference>
<organism evidence="4">
    <name type="scientific">Triticum aestivum</name>
    <name type="common">Wheat</name>
    <dbReference type="NCBI Taxonomy" id="4565"/>
    <lineage>
        <taxon>Eukaryota</taxon>
        <taxon>Viridiplantae</taxon>
        <taxon>Streptophyta</taxon>
        <taxon>Embryophyta</taxon>
        <taxon>Tracheophyta</taxon>
        <taxon>Spermatophyta</taxon>
        <taxon>Magnoliopsida</taxon>
        <taxon>Liliopsida</taxon>
        <taxon>Poales</taxon>
        <taxon>Poaceae</taxon>
        <taxon>BOP clade</taxon>
        <taxon>Pooideae</taxon>
        <taxon>Triticodae</taxon>
        <taxon>Triticeae</taxon>
        <taxon>Triticinae</taxon>
        <taxon>Triticum</taxon>
    </lineage>
</organism>
<feature type="region of interest" description="Disordered" evidence="1">
    <location>
        <begin position="492"/>
        <end position="526"/>
    </location>
</feature>
<protein>
    <submittedName>
        <fullName evidence="4">Uncharacterized protein</fullName>
    </submittedName>
</protein>
<dbReference type="InterPro" id="IPR055411">
    <property type="entry name" value="LRR_FXL15/At3g58940/PEG3-like"/>
</dbReference>
<name>A0A3B6FTZ6_WHEAT</name>
<evidence type="ECO:0000313" key="4">
    <source>
        <dbReference type="EnsemblPlants" id="TraesCS3B02G444700.1"/>
    </source>
</evidence>
<feature type="compositionally biased region" description="Basic and acidic residues" evidence="1">
    <location>
        <begin position="146"/>
        <end position="158"/>
    </location>
</feature>
<keyword evidence="5" id="KW-1185">Reference proteome</keyword>
<dbReference type="InterPro" id="IPR036047">
    <property type="entry name" value="F-box-like_dom_sf"/>
</dbReference>
<feature type="domain" description="F-box/LRR-repeat protein 15/At3g58940/PEG3-like LRR" evidence="3">
    <location>
        <begin position="207"/>
        <end position="312"/>
    </location>
</feature>
<dbReference type="PANTHER" id="PTHR31900">
    <property type="entry name" value="F-BOX/RNI SUPERFAMILY PROTEIN-RELATED"/>
    <property type="match status" value="1"/>
</dbReference>
<dbReference type="OrthoDB" id="976179at2759"/>
<feature type="region of interest" description="Disordered" evidence="1">
    <location>
        <begin position="146"/>
        <end position="165"/>
    </location>
</feature>
<dbReference type="Pfam" id="PF24758">
    <property type="entry name" value="LRR_At5g56370"/>
    <property type="match status" value="1"/>
</dbReference>